<reference evidence="2 3" key="1">
    <citation type="submission" date="2020-10" db="EMBL/GenBank/DDBJ databases">
        <authorList>
            <person name="Castelo-Branco R."/>
            <person name="Eusebio N."/>
            <person name="Adriana R."/>
            <person name="Vieira A."/>
            <person name="Brugerolle De Fraissinette N."/>
            <person name="Rezende De Castro R."/>
            <person name="Schneider M.P."/>
            <person name="Vasconcelos V."/>
            <person name="Leao P.N."/>
        </authorList>
    </citation>
    <scope>NUCLEOTIDE SEQUENCE [LARGE SCALE GENOMIC DNA]</scope>
    <source>
        <strain evidence="2 3">LEGE 00031</strain>
    </source>
</reference>
<dbReference type="Gene3D" id="3.10.290.30">
    <property type="entry name" value="MM3350-like"/>
    <property type="match status" value="1"/>
</dbReference>
<dbReference type="PANTHER" id="PTHR41878:SF1">
    <property type="entry name" value="TNPR PROTEIN"/>
    <property type="match status" value="1"/>
</dbReference>
<proteinExistence type="predicted"/>
<evidence type="ECO:0000313" key="2">
    <source>
        <dbReference type="EMBL" id="MBE9255528.1"/>
    </source>
</evidence>
<evidence type="ECO:0000313" key="3">
    <source>
        <dbReference type="Proteomes" id="UP000658720"/>
    </source>
</evidence>
<sequence length="189" mass="22156">MAGKKQGADATVYQLKISLLGAKPPIWRRVQVPSDTTLNKLHNIIQDSMGWFNYHLHSFFVDGQEYGPIDPYIDETDYEDESKVKLSGLNLAEKYKFRYVYDFGDDWYHEILVEKILPRQEDQHYPFCLKAVRACPPEDCGGIWGYEELLEILQDPQHPEREDRLEWLGGNFDPQEVSLKRINECLREC</sequence>
<gene>
    <name evidence="2" type="ORF">IQ217_17140</name>
</gene>
<organism evidence="2 3">
    <name type="scientific">Synechocystis salina LEGE 00031</name>
    <dbReference type="NCBI Taxonomy" id="1828736"/>
    <lineage>
        <taxon>Bacteria</taxon>
        <taxon>Bacillati</taxon>
        <taxon>Cyanobacteriota</taxon>
        <taxon>Cyanophyceae</taxon>
        <taxon>Synechococcales</taxon>
        <taxon>Merismopediaceae</taxon>
        <taxon>Synechocystis</taxon>
    </lineage>
</organism>
<name>A0ABR9VXC3_9SYNC</name>
<dbReference type="InterPro" id="IPR012912">
    <property type="entry name" value="Plasmid_pRiA4b_Orf3-like"/>
</dbReference>
<feature type="domain" description="Plasmid pRiA4b Orf3-like" evidence="1">
    <location>
        <begin position="12"/>
        <end position="180"/>
    </location>
</feature>
<dbReference type="SUPFAM" id="SSF159941">
    <property type="entry name" value="MM3350-like"/>
    <property type="match status" value="1"/>
</dbReference>
<dbReference type="Pfam" id="PF07929">
    <property type="entry name" value="PRiA4_ORF3"/>
    <property type="match status" value="1"/>
</dbReference>
<dbReference type="PANTHER" id="PTHR41878">
    <property type="entry name" value="LEXA REPRESSOR-RELATED"/>
    <property type="match status" value="1"/>
</dbReference>
<dbReference type="RefSeq" id="WP_194020902.1">
    <property type="nucleotide sequence ID" value="NZ_JADEVV010000068.1"/>
</dbReference>
<dbReference type="EMBL" id="JADEVV010000068">
    <property type="protein sequence ID" value="MBE9255528.1"/>
    <property type="molecule type" value="Genomic_DNA"/>
</dbReference>
<protein>
    <submittedName>
        <fullName evidence="2">Plasmid pRiA4b ORF-3 family protein</fullName>
    </submittedName>
</protein>
<comment type="caution">
    <text evidence="2">The sequence shown here is derived from an EMBL/GenBank/DDBJ whole genome shotgun (WGS) entry which is preliminary data.</text>
</comment>
<evidence type="ECO:0000259" key="1">
    <source>
        <dbReference type="Pfam" id="PF07929"/>
    </source>
</evidence>
<dbReference type="InterPro" id="IPR024047">
    <property type="entry name" value="MM3350-like_sf"/>
</dbReference>
<accession>A0ABR9VXC3</accession>
<keyword evidence="3" id="KW-1185">Reference proteome</keyword>
<dbReference type="Proteomes" id="UP000658720">
    <property type="component" value="Unassembled WGS sequence"/>
</dbReference>